<dbReference type="AlphaFoldDB" id="A0A7W7GTW7"/>
<sequence>MSPMPHADTLTVVHHDDTRTRFKDVRYQLHRDGIRIWSAEGEHAITDVLMTHAYRHRETAA</sequence>
<evidence type="ECO:0000313" key="2">
    <source>
        <dbReference type="Proteomes" id="UP000546162"/>
    </source>
</evidence>
<name>A0A7W7GTW7_9ACTN</name>
<reference evidence="1 2" key="1">
    <citation type="submission" date="2020-08" db="EMBL/GenBank/DDBJ databases">
        <title>Sequencing the genomes of 1000 actinobacteria strains.</title>
        <authorList>
            <person name="Klenk H.-P."/>
        </authorList>
    </citation>
    <scope>NUCLEOTIDE SEQUENCE [LARGE SCALE GENOMIC DNA]</scope>
    <source>
        <strain evidence="1 2">DSM 45809</strain>
    </source>
</reference>
<proteinExistence type="predicted"/>
<organism evidence="1 2">
    <name type="scientific">Actinoplanes octamycinicus</name>
    <dbReference type="NCBI Taxonomy" id="135948"/>
    <lineage>
        <taxon>Bacteria</taxon>
        <taxon>Bacillati</taxon>
        <taxon>Actinomycetota</taxon>
        <taxon>Actinomycetes</taxon>
        <taxon>Micromonosporales</taxon>
        <taxon>Micromonosporaceae</taxon>
        <taxon>Actinoplanes</taxon>
    </lineage>
</organism>
<evidence type="ECO:0000313" key="1">
    <source>
        <dbReference type="EMBL" id="MBB4738223.1"/>
    </source>
</evidence>
<gene>
    <name evidence="1" type="ORF">BJY16_001682</name>
</gene>
<keyword evidence="2" id="KW-1185">Reference proteome</keyword>
<dbReference type="EMBL" id="JACHNB010000001">
    <property type="protein sequence ID" value="MBB4738223.1"/>
    <property type="molecule type" value="Genomic_DNA"/>
</dbReference>
<comment type="caution">
    <text evidence="1">The sequence shown here is derived from an EMBL/GenBank/DDBJ whole genome shotgun (WGS) entry which is preliminary data.</text>
</comment>
<protein>
    <submittedName>
        <fullName evidence="1">Uncharacterized protein</fullName>
    </submittedName>
</protein>
<accession>A0A7W7GTW7</accession>
<dbReference type="Proteomes" id="UP000546162">
    <property type="component" value="Unassembled WGS sequence"/>
</dbReference>
<dbReference type="RefSeq" id="WP_185046994.1">
    <property type="nucleotide sequence ID" value="NZ_BAABFG010000005.1"/>
</dbReference>